<dbReference type="EMBL" id="JBHDLJ010000013">
    <property type="protein sequence ID" value="MFB0835666.1"/>
    <property type="molecule type" value="Genomic_DNA"/>
</dbReference>
<accession>A0ABV4UPT8</accession>
<evidence type="ECO:0000259" key="1">
    <source>
        <dbReference type="Pfam" id="PF13643"/>
    </source>
</evidence>
<reference evidence="2 3" key="1">
    <citation type="submission" date="2024-09" db="EMBL/GenBank/DDBJ databases">
        <authorList>
            <person name="Salinas-Garcia M.A."/>
            <person name="Prieme A."/>
        </authorList>
    </citation>
    <scope>NUCLEOTIDE SEQUENCE [LARGE SCALE GENOMIC DNA]</scope>
    <source>
        <strain evidence="2 3">DSM 21081</strain>
    </source>
</reference>
<keyword evidence="3" id="KW-1185">Reference proteome</keyword>
<feature type="domain" description="DUF4145" evidence="1">
    <location>
        <begin position="84"/>
        <end position="172"/>
    </location>
</feature>
<sequence length="200" mass="21649">MSPFGPGAITQIRHGAYRIESAMACDQCKRLSIAGLISSERPTGTEPVYMIPFWSSNDPSAWAPLHVEGQEFVDVPAHVANAASEAYKSHSIENYMSAILMARTVVEAAAKETGVISGSLFNKIDELEKKSLIRPDTKEAAHAIRQFGNDMAHGDIAIAVDAEDSTEVLTFMSEILYELFQGPARISGLKARAAARKQAP</sequence>
<evidence type="ECO:0000313" key="2">
    <source>
        <dbReference type="EMBL" id="MFB0835666.1"/>
    </source>
</evidence>
<dbReference type="InterPro" id="IPR025285">
    <property type="entry name" value="DUF4145"/>
</dbReference>
<comment type="caution">
    <text evidence="2">The sequence shown here is derived from an EMBL/GenBank/DDBJ whole genome shotgun (WGS) entry which is preliminary data.</text>
</comment>
<dbReference type="Proteomes" id="UP001575652">
    <property type="component" value="Unassembled WGS sequence"/>
</dbReference>
<dbReference type="Pfam" id="PF13643">
    <property type="entry name" value="DUF4145"/>
    <property type="match status" value="1"/>
</dbReference>
<organism evidence="2 3">
    <name type="scientific">Arthrobacter halodurans</name>
    <dbReference type="NCBI Taxonomy" id="516699"/>
    <lineage>
        <taxon>Bacteria</taxon>
        <taxon>Bacillati</taxon>
        <taxon>Actinomycetota</taxon>
        <taxon>Actinomycetes</taxon>
        <taxon>Micrococcales</taxon>
        <taxon>Micrococcaceae</taxon>
        <taxon>Arthrobacter</taxon>
    </lineage>
</organism>
<evidence type="ECO:0000313" key="3">
    <source>
        <dbReference type="Proteomes" id="UP001575652"/>
    </source>
</evidence>
<name>A0ABV4UPT8_9MICC</name>
<gene>
    <name evidence="2" type="ORF">ACETWP_13830</name>
</gene>
<proteinExistence type="predicted"/>
<protein>
    <submittedName>
        <fullName evidence="2">DUF4145 domain-containing protein</fullName>
    </submittedName>
</protein>
<dbReference type="RefSeq" id="WP_373972843.1">
    <property type="nucleotide sequence ID" value="NZ_JBHDLJ010000013.1"/>
</dbReference>